<sequence length="127" mass="14568">MPVKLRIKGTDKYLHMNSGKYLWNAAGHAKASMTTSGLSYISMRELQEAFPDHPYLKDRRHYYRNSIPFDKVSDIVEVEEYKLEKPGALKDALKLILELEDALFHCDVEGKESGLVAKAARFRKEHA</sequence>
<gene>
    <name evidence="1" type="ORF">KoPa4_00063</name>
</gene>
<evidence type="ECO:0000313" key="2">
    <source>
        <dbReference type="Proteomes" id="UP001433872"/>
    </source>
</evidence>
<dbReference type="EMBL" id="PP496414">
    <property type="protein sequence ID" value="WYV99231.1"/>
    <property type="molecule type" value="Genomic_DNA"/>
</dbReference>
<protein>
    <submittedName>
        <fullName evidence="1">Uncharacterized protein</fullName>
    </submittedName>
</protein>
<accession>A0AAX4MXP1</accession>
<keyword evidence="2" id="KW-1185">Reference proteome</keyword>
<name>A0AAX4MXP1_9CAUD</name>
<proteinExistence type="predicted"/>
<evidence type="ECO:0000313" key="1">
    <source>
        <dbReference type="EMBL" id="WYV99231.1"/>
    </source>
</evidence>
<organism evidence="1 2">
    <name type="scientific">Pseudomonas phage vB_PpuM-KoPa-4</name>
    <dbReference type="NCBI Taxonomy" id="3132618"/>
    <lineage>
        <taxon>Viruses</taxon>
        <taxon>Duplodnaviria</taxon>
        <taxon>Heunggongvirae</taxon>
        <taxon>Uroviricota</taxon>
        <taxon>Caudoviricetes</taxon>
        <taxon>Vandenendeviridae</taxon>
        <taxon>Gorskivirinae</taxon>
        <taxon>Tartuvirus</taxon>
        <taxon>Tartuvirus kopa4</taxon>
    </lineage>
</organism>
<reference evidence="1" key="1">
    <citation type="submission" date="2024-03" db="EMBL/GenBank/DDBJ databases">
        <title>Isolation and characterization of a phage collection against Pseudomonas putida.</title>
        <authorList>
            <person name="Brauer A."/>
            <person name="Rosendahl S."/>
            <person name="Kangsep A."/>
            <person name="Rikberg R."/>
            <person name="Lewanczyk A.C."/>
            <person name="Horak R."/>
            <person name="Tamman H."/>
        </authorList>
    </citation>
    <scope>NUCLEOTIDE SEQUENCE</scope>
</reference>
<dbReference type="Proteomes" id="UP001433872">
    <property type="component" value="Segment"/>
</dbReference>